<protein>
    <submittedName>
        <fullName evidence="2">Neugrin</fullName>
    </submittedName>
</protein>
<proteinExistence type="predicted"/>
<dbReference type="GO" id="GO:0005634">
    <property type="term" value="C:nucleus"/>
    <property type="evidence" value="ECO:0007669"/>
    <property type="project" value="TreeGrafter"/>
</dbReference>
<comment type="caution">
    <text evidence="2">The sequence shown here is derived from an EMBL/GenBank/DDBJ whole genome shotgun (WGS) entry which is preliminary data.</text>
</comment>
<evidence type="ECO:0000313" key="3">
    <source>
        <dbReference type="Proteomes" id="UP000299102"/>
    </source>
</evidence>
<accession>A0A4C1V6F7</accession>
<gene>
    <name evidence="2" type="primary">Ngrn</name>
    <name evidence="2" type="ORF">EVAR_25031_1</name>
</gene>
<dbReference type="Pfam" id="PF06413">
    <property type="entry name" value="Neugrin"/>
    <property type="match status" value="1"/>
</dbReference>
<dbReference type="EMBL" id="BGZK01000288">
    <property type="protein sequence ID" value="GBP34428.1"/>
    <property type="molecule type" value="Genomic_DNA"/>
</dbReference>
<dbReference type="PANTHER" id="PTHR13475">
    <property type="entry name" value="NEUGRIN"/>
    <property type="match status" value="1"/>
</dbReference>
<organism evidence="2 3">
    <name type="scientific">Eumeta variegata</name>
    <name type="common">Bagworm moth</name>
    <name type="synonym">Eumeta japonica</name>
    <dbReference type="NCBI Taxonomy" id="151549"/>
    <lineage>
        <taxon>Eukaryota</taxon>
        <taxon>Metazoa</taxon>
        <taxon>Ecdysozoa</taxon>
        <taxon>Arthropoda</taxon>
        <taxon>Hexapoda</taxon>
        <taxon>Insecta</taxon>
        <taxon>Pterygota</taxon>
        <taxon>Neoptera</taxon>
        <taxon>Endopterygota</taxon>
        <taxon>Lepidoptera</taxon>
        <taxon>Glossata</taxon>
        <taxon>Ditrysia</taxon>
        <taxon>Tineoidea</taxon>
        <taxon>Psychidae</taxon>
        <taxon>Oiketicinae</taxon>
        <taxon>Eumeta</taxon>
    </lineage>
</organism>
<dbReference type="OrthoDB" id="6415470at2759"/>
<name>A0A4C1V6F7_EUMVA</name>
<dbReference type="Proteomes" id="UP000299102">
    <property type="component" value="Unassembled WGS sequence"/>
</dbReference>
<evidence type="ECO:0000256" key="1">
    <source>
        <dbReference type="SAM" id="MobiDB-lite"/>
    </source>
</evidence>
<evidence type="ECO:0000313" key="2">
    <source>
        <dbReference type="EMBL" id="GBP34428.1"/>
    </source>
</evidence>
<sequence length="390" mass="45519">MYHFDNKSNTTYKSLLWFASRDIDCVNSLFCGEQANTYLSVEDLRLTVRNYRRVRYSPNPGLSHRVGVFKKEGVTLDGNVEEYVEESESDFLDLAEVHKEYESEERLQGKQLRRQIVKNKYFEESTPNLLTWSEKEQIRHLHNTEPTEWTPERIAESFPITVAVAKKILKYPWKPATEQRIARHDANAMRNWKEMEEGTLDISPEIRKHFLKFTNRTIPPLSKKSIKIDITQSEKIGDFQAIVDRCAAKDKSDMNGSENDSVANEDTTTLKKNKTYKKRTTLEELTNRIKDDIESGQNVDMPDHLLVHAVNSDTVIVPEETTNSHLEPSTEERSMIKWESEDENNKEIHPYPERIRIPKSARKRGATYKVNDCYYDDDGRFLYRVIGMTN</sequence>
<keyword evidence="3" id="KW-1185">Reference proteome</keyword>
<feature type="compositionally biased region" description="Basic and acidic residues" evidence="1">
    <location>
        <begin position="328"/>
        <end position="341"/>
    </location>
</feature>
<dbReference type="AlphaFoldDB" id="A0A4C1V6F7"/>
<dbReference type="PANTHER" id="PTHR13475:SF3">
    <property type="entry name" value="NEUGRIN"/>
    <property type="match status" value="1"/>
</dbReference>
<feature type="region of interest" description="Disordered" evidence="1">
    <location>
        <begin position="322"/>
        <end position="341"/>
    </location>
</feature>
<reference evidence="2 3" key="1">
    <citation type="journal article" date="2019" name="Commun. Biol.">
        <title>The bagworm genome reveals a unique fibroin gene that provides high tensile strength.</title>
        <authorList>
            <person name="Kono N."/>
            <person name="Nakamura H."/>
            <person name="Ohtoshi R."/>
            <person name="Tomita M."/>
            <person name="Numata K."/>
            <person name="Arakawa K."/>
        </authorList>
    </citation>
    <scope>NUCLEOTIDE SEQUENCE [LARGE SCALE GENOMIC DNA]</scope>
</reference>
<dbReference type="InterPro" id="IPR010487">
    <property type="entry name" value="NGRN/Rrg9"/>
</dbReference>